<proteinExistence type="predicted"/>
<dbReference type="Proteomes" id="UP000000304">
    <property type="component" value="Chromosome 2R"/>
</dbReference>
<protein>
    <submittedName>
        <fullName evidence="2">GD25864</fullName>
    </submittedName>
</protein>
<reference evidence="2 3" key="1">
    <citation type="journal article" date="2007" name="Nature">
        <title>Evolution of genes and genomes on the Drosophila phylogeny.</title>
        <authorList>
            <consortium name="Drosophila 12 Genomes Consortium"/>
            <person name="Clark A.G."/>
            <person name="Eisen M.B."/>
            <person name="Smith D.R."/>
            <person name="Bergman C.M."/>
            <person name="Oliver B."/>
            <person name="Markow T.A."/>
            <person name="Kaufman T.C."/>
            <person name="Kellis M."/>
            <person name="Gelbart W."/>
            <person name="Iyer V.N."/>
            <person name="Pollard D.A."/>
            <person name="Sackton T.B."/>
            <person name="Larracuente A.M."/>
            <person name="Singh N.D."/>
            <person name="Abad J.P."/>
            <person name="Abt D.N."/>
            <person name="Adryan B."/>
            <person name="Aguade M."/>
            <person name="Akashi H."/>
            <person name="Anderson W.W."/>
            <person name="Aquadro C.F."/>
            <person name="Ardell D.H."/>
            <person name="Arguello R."/>
            <person name="Artieri C.G."/>
            <person name="Barbash D.A."/>
            <person name="Barker D."/>
            <person name="Barsanti P."/>
            <person name="Batterham P."/>
            <person name="Batzoglou S."/>
            <person name="Begun D."/>
            <person name="Bhutkar A."/>
            <person name="Blanco E."/>
            <person name="Bosak S.A."/>
            <person name="Bradley R.K."/>
            <person name="Brand A.D."/>
            <person name="Brent M.R."/>
            <person name="Brooks A.N."/>
            <person name="Brown R.H."/>
            <person name="Butlin R.K."/>
            <person name="Caggese C."/>
            <person name="Calvi B.R."/>
            <person name="Bernardo de Carvalho A."/>
            <person name="Caspi A."/>
            <person name="Castrezana S."/>
            <person name="Celniker S.E."/>
            <person name="Chang J.L."/>
            <person name="Chapple C."/>
            <person name="Chatterji S."/>
            <person name="Chinwalla A."/>
            <person name="Civetta A."/>
            <person name="Clifton S.W."/>
            <person name="Comeron J.M."/>
            <person name="Costello J.C."/>
            <person name="Coyne J.A."/>
            <person name="Daub J."/>
            <person name="David R.G."/>
            <person name="Delcher A.L."/>
            <person name="Delehaunty K."/>
            <person name="Do C.B."/>
            <person name="Ebling H."/>
            <person name="Edwards K."/>
            <person name="Eickbush T."/>
            <person name="Evans J.D."/>
            <person name="Filipski A."/>
            <person name="Findeiss S."/>
            <person name="Freyhult E."/>
            <person name="Fulton L."/>
            <person name="Fulton R."/>
            <person name="Garcia A.C."/>
            <person name="Gardiner A."/>
            <person name="Garfield D.A."/>
            <person name="Garvin B.E."/>
            <person name="Gibson G."/>
            <person name="Gilbert D."/>
            <person name="Gnerre S."/>
            <person name="Godfrey J."/>
            <person name="Good R."/>
            <person name="Gotea V."/>
            <person name="Gravely B."/>
            <person name="Greenberg A.J."/>
            <person name="Griffiths-Jones S."/>
            <person name="Gross S."/>
            <person name="Guigo R."/>
            <person name="Gustafson E.A."/>
            <person name="Haerty W."/>
            <person name="Hahn M.W."/>
            <person name="Halligan D.L."/>
            <person name="Halpern A.L."/>
            <person name="Halter G.M."/>
            <person name="Han M.V."/>
            <person name="Heger A."/>
            <person name="Hillier L."/>
            <person name="Hinrichs A.S."/>
            <person name="Holmes I."/>
            <person name="Hoskins R.A."/>
            <person name="Hubisz M.J."/>
            <person name="Hultmark D."/>
            <person name="Huntley M.A."/>
            <person name="Jaffe D.B."/>
            <person name="Jagadeeshan S."/>
            <person name="Jeck W.R."/>
            <person name="Johnson J."/>
            <person name="Jones C.D."/>
            <person name="Jordan W.C."/>
            <person name="Karpen G.H."/>
            <person name="Kataoka E."/>
            <person name="Keightley P.D."/>
            <person name="Kheradpour P."/>
            <person name="Kirkness E.F."/>
            <person name="Koerich L.B."/>
            <person name="Kristiansen K."/>
            <person name="Kudrna D."/>
            <person name="Kulathinal R.J."/>
            <person name="Kumar S."/>
            <person name="Kwok R."/>
            <person name="Lander E."/>
            <person name="Langley C.H."/>
            <person name="Lapoint R."/>
            <person name="Lazzaro B.P."/>
            <person name="Lee S.J."/>
            <person name="Levesque L."/>
            <person name="Li R."/>
            <person name="Lin C.F."/>
            <person name="Lin M.F."/>
            <person name="Lindblad-Toh K."/>
            <person name="Llopart A."/>
            <person name="Long M."/>
            <person name="Low L."/>
            <person name="Lozovsky E."/>
            <person name="Lu J."/>
            <person name="Luo M."/>
            <person name="Machado C.A."/>
            <person name="Makalowski W."/>
            <person name="Marzo M."/>
            <person name="Matsuda M."/>
            <person name="Matzkin L."/>
            <person name="McAllister B."/>
            <person name="McBride C.S."/>
            <person name="McKernan B."/>
            <person name="McKernan K."/>
            <person name="Mendez-Lago M."/>
            <person name="Minx P."/>
            <person name="Mollenhauer M.U."/>
            <person name="Montooth K."/>
            <person name="Mount S.M."/>
            <person name="Mu X."/>
            <person name="Myers E."/>
            <person name="Negre B."/>
            <person name="Newfeld S."/>
            <person name="Nielsen R."/>
            <person name="Noor M.A."/>
            <person name="O'Grady P."/>
            <person name="Pachter L."/>
            <person name="Papaceit M."/>
            <person name="Parisi M.J."/>
            <person name="Parisi M."/>
            <person name="Parts L."/>
            <person name="Pedersen J.S."/>
            <person name="Pesole G."/>
            <person name="Phillippy A.M."/>
            <person name="Ponting C.P."/>
            <person name="Pop M."/>
            <person name="Porcelli D."/>
            <person name="Powell J.R."/>
            <person name="Prohaska S."/>
            <person name="Pruitt K."/>
            <person name="Puig M."/>
            <person name="Quesneville H."/>
            <person name="Ram K.R."/>
            <person name="Rand D."/>
            <person name="Rasmussen M.D."/>
            <person name="Reed L.K."/>
            <person name="Reenan R."/>
            <person name="Reily A."/>
            <person name="Remington K.A."/>
            <person name="Rieger T.T."/>
            <person name="Ritchie M.G."/>
            <person name="Robin C."/>
            <person name="Rogers Y.H."/>
            <person name="Rohde C."/>
            <person name="Rozas J."/>
            <person name="Rubenfield M.J."/>
            <person name="Ruiz A."/>
            <person name="Russo S."/>
            <person name="Salzberg S.L."/>
            <person name="Sanchez-Gracia A."/>
            <person name="Saranga D.J."/>
            <person name="Sato H."/>
            <person name="Schaeffer S.W."/>
            <person name="Schatz M.C."/>
            <person name="Schlenke T."/>
            <person name="Schwartz R."/>
            <person name="Segarra C."/>
            <person name="Singh R.S."/>
            <person name="Sirot L."/>
            <person name="Sirota M."/>
            <person name="Sisneros N.B."/>
            <person name="Smith C.D."/>
            <person name="Smith T.F."/>
            <person name="Spieth J."/>
            <person name="Stage D.E."/>
            <person name="Stark A."/>
            <person name="Stephan W."/>
            <person name="Strausberg R.L."/>
            <person name="Strempel S."/>
            <person name="Sturgill D."/>
            <person name="Sutton G."/>
            <person name="Sutton G.G."/>
            <person name="Tao W."/>
            <person name="Teichmann S."/>
            <person name="Tobari Y.N."/>
            <person name="Tomimura Y."/>
            <person name="Tsolas J.M."/>
            <person name="Valente V.L."/>
            <person name="Venter E."/>
            <person name="Venter J.C."/>
            <person name="Vicario S."/>
            <person name="Vieira F.G."/>
            <person name="Vilella A.J."/>
            <person name="Villasante A."/>
            <person name="Walenz B."/>
            <person name="Wang J."/>
            <person name="Wasserman M."/>
            <person name="Watts T."/>
            <person name="Wilson D."/>
            <person name="Wilson R.K."/>
            <person name="Wing R.A."/>
            <person name="Wolfner M.F."/>
            <person name="Wong A."/>
            <person name="Wong G.K."/>
            <person name="Wu C.I."/>
            <person name="Wu G."/>
            <person name="Yamamoto D."/>
            <person name="Yang H.P."/>
            <person name="Yang S.P."/>
            <person name="Yorke J.A."/>
            <person name="Yoshida K."/>
            <person name="Zdobnov E."/>
            <person name="Zhang P."/>
            <person name="Zhang Y."/>
            <person name="Zimin A.V."/>
            <person name="Baldwin J."/>
            <person name="Abdouelleil A."/>
            <person name="Abdulkadir J."/>
            <person name="Abebe A."/>
            <person name="Abera B."/>
            <person name="Abreu J."/>
            <person name="Acer S.C."/>
            <person name="Aftuck L."/>
            <person name="Alexander A."/>
            <person name="An P."/>
            <person name="Anderson E."/>
            <person name="Anderson S."/>
            <person name="Arachi H."/>
            <person name="Azer M."/>
            <person name="Bachantsang P."/>
            <person name="Barry A."/>
            <person name="Bayul T."/>
            <person name="Berlin A."/>
            <person name="Bessette D."/>
            <person name="Bloom T."/>
            <person name="Blye J."/>
            <person name="Boguslavskiy L."/>
            <person name="Bonnet C."/>
            <person name="Boukhgalter B."/>
            <person name="Bourzgui I."/>
            <person name="Brown A."/>
            <person name="Cahill P."/>
            <person name="Channer S."/>
            <person name="Cheshatsang Y."/>
            <person name="Chuda L."/>
            <person name="Citroen M."/>
            <person name="Collymore A."/>
            <person name="Cooke P."/>
            <person name="Costello M."/>
            <person name="D'Aco K."/>
            <person name="Daza R."/>
            <person name="De Haan G."/>
            <person name="DeGray S."/>
            <person name="DeMaso C."/>
            <person name="Dhargay N."/>
            <person name="Dooley K."/>
            <person name="Dooley E."/>
            <person name="Doricent M."/>
            <person name="Dorje P."/>
            <person name="Dorjee K."/>
            <person name="Dupes A."/>
            <person name="Elong R."/>
            <person name="Falk J."/>
            <person name="Farina A."/>
            <person name="Faro S."/>
            <person name="Ferguson D."/>
            <person name="Fisher S."/>
            <person name="Foley C.D."/>
            <person name="Franke A."/>
            <person name="Friedrich D."/>
            <person name="Gadbois L."/>
            <person name="Gearin G."/>
            <person name="Gearin C.R."/>
            <person name="Giannoukos G."/>
            <person name="Goode T."/>
            <person name="Graham J."/>
            <person name="Grandbois E."/>
            <person name="Grewal S."/>
            <person name="Gyaltsen K."/>
            <person name="Hafez N."/>
            <person name="Hagos B."/>
            <person name="Hall J."/>
            <person name="Henson C."/>
            <person name="Hollinger A."/>
            <person name="Honan T."/>
            <person name="Huard M.D."/>
            <person name="Hughes L."/>
            <person name="Hurhula B."/>
            <person name="Husby M.E."/>
            <person name="Kamat A."/>
            <person name="Kanga B."/>
            <person name="Kashin S."/>
            <person name="Khazanovich D."/>
            <person name="Kisner P."/>
            <person name="Lance K."/>
            <person name="Lara M."/>
            <person name="Lee W."/>
            <person name="Lennon N."/>
            <person name="Letendre F."/>
            <person name="LeVine R."/>
            <person name="Lipovsky A."/>
            <person name="Liu X."/>
            <person name="Liu J."/>
            <person name="Liu S."/>
            <person name="Lokyitsang T."/>
            <person name="Lokyitsang Y."/>
            <person name="Lubonja R."/>
            <person name="Lui A."/>
            <person name="MacDonald P."/>
            <person name="Magnisalis V."/>
            <person name="Maru K."/>
            <person name="Matthews C."/>
            <person name="McCusker W."/>
            <person name="McDonough S."/>
            <person name="Mehta T."/>
            <person name="Meldrim J."/>
            <person name="Meneus L."/>
            <person name="Mihai O."/>
            <person name="Mihalev A."/>
            <person name="Mihova T."/>
            <person name="Mittelman R."/>
            <person name="Mlenga V."/>
            <person name="Montmayeur A."/>
            <person name="Mulrain L."/>
            <person name="Navidi A."/>
            <person name="Naylor J."/>
            <person name="Negash T."/>
            <person name="Nguyen T."/>
            <person name="Nguyen N."/>
            <person name="Nicol R."/>
            <person name="Norbu C."/>
            <person name="Norbu N."/>
            <person name="Novod N."/>
            <person name="O'Neill B."/>
            <person name="Osman S."/>
            <person name="Markiewicz E."/>
            <person name="Oyono O.L."/>
            <person name="Patti C."/>
            <person name="Phunkhang P."/>
            <person name="Pierre F."/>
            <person name="Priest M."/>
            <person name="Raghuraman S."/>
            <person name="Rege F."/>
            <person name="Reyes R."/>
            <person name="Rise C."/>
            <person name="Rogov P."/>
            <person name="Ross K."/>
            <person name="Ryan E."/>
            <person name="Settipalli S."/>
            <person name="Shea T."/>
            <person name="Sherpa N."/>
            <person name="Shi L."/>
            <person name="Shih D."/>
            <person name="Sparrow T."/>
            <person name="Spaulding J."/>
            <person name="Stalker J."/>
            <person name="Stange-Thomann N."/>
            <person name="Stavropoulos S."/>
            <person name="Stone C."/>
            <person name="Strader C."/>
            <person name="Tesfaye S."/>
            <person name="Thomson T."/>
            <person name="Thoulutsang Y."/>
            <person name="Thoulutsang D."/>
            <person name="Topham K."/>
            <person name="Topping I."/>
            <person name="Tsamla T."/>
            <person name="Vassiliev H."/>
            <person name="Vo A."/>
            <person name="Wangchuk T."/>
            <person name="Wangdi T."/>
            <person name="Weiand M."/>
            <person name="Wilkinson J."/>
            <person name="Wilson A."/>
            <person name="Yadav S."/>
            <person name="Young G."/>
            <person name="Yu Q."/>
            <person name="Zembek L."/>
            <person name="Zhong D."/>
            <person name="Zimmer A."/>
            <person name="Zwirko Z."/>
            <person name="Jaffe D.B."/>
            <person name="Alvarez P."/>
            <person name="Brockman W."/>
            <person name="Butler J."/>
            <person name="Chin C."/>
            <person name="Gnerre S."/>
            <person name="Grabherr M."/>
            <person name="Kleber M."/>
            <person name="Mauceli E."/>
            <person name="MacCallum I."/>
        </authorList>
    </citation>
    <scope>NUCLEOTIDE SEQUENCE [LARGE SCALE GENOMIC DNA]</scope>
    <source>
        <strain evidence="3">white501</strain>
    </source>
</reference>
<evidence type="ECO:0000313" key="3">
    <source>
        <dbReference type="Proteomes" id="UP000000304"/>
    </source>
</evidence>
<accession>B4QC75</accession>
<sequence>MQVFDNNMRRASRRASLRQDPYRHCRRSRTRFLGTYSSDSSCPSCSARRRPLSRRTCSTPWTSPASRPSPCSSGSPWPPWEPCSSTTSSR</sequence>
<evidence type="ECO:0000256" key="1">
    <source>
        <dbReference type="SAM" id="MobiDB-lite"/>
    </source>
</evidence>
<feature type="compositionally biased region" description="Low complexity" evidence="1">
    <location>
        <begin position="54"/>
        <end position="75"/>
    </location>
</feature>
<organism evidence="2 3">
    <name type="scientific">Drosophila simulans</name>
    <name type="common">Fruit fly</name>
    <dbReference type="NCBI Taxonomy" id="7240"/>
    <lineage>
        <taxon>Eukaryota</taxon>
        <taxon>Metazoa</taxon>
        <taxon>Ecdysozoa</taxon>
        <taxon>Arthropoda</taxon>
        <taxon>Hexapoda</taxon>
        <taxon>Insecta</taxon>
        <taxon>Pterygota</taxon>
        <taxon>Neoptera</taxon>
        <taxon>Endopterygota</taxon>
        <taxon>Diptera</taxon>
        <taxon>Brachycera</taxon>
        <taxon>Muscomorpha</taxon>
        <taxon>Ephydroidea</taxon>
        <taxon>Drosophilidae</taxon>
        <taxon>Drosophila</taxon>
        <taxon>Sophophora</taxon>
    </lineage>
</organism>
<feature type="region of interest" description="Disordered" evidence="1">
    <location>
        <begin position="1"/>
        <end position="20"/>
    </location>
</feature>
<name>B4QC75_DROSI</name>
<dbReference type="HOGENOM" id="CLU_2443201_0_0_1"/>
<dbReference type="EMBL" id="CM000362">
    <property type="protein sequence ID" value="EDX06706.1"/>
    <property type="molecule type" value="Genomic_DNA"/>
</dbReference>
<feature type="region of interest" description="Disordered" evidence="1">
    <location>
        <begin position="34"/>
        <end position="90"/>
    </location>
</feature>
<keyword evidence="3" id="KW-1185">Reference proteome</keyword>
<gene>
    <name evidence="2" type="primary">Dsim\GD25864</name>
    <name evidence="2" type="ORF">Dsim_GD25864</name>
</gene>
<dbReference type="AlphaFoldDB" id="B4QC75"/>
<evidence type="ECO:0000313" key="2">
    <source>
        <dbReference type="EMBL" id="EDX06706.1"/>
    </source>
</evidence>
<feature type="compositionally biased region" description="Low complexity" evidence="1">
    <location>
        <begin position="35"/>
        <end position="46"/>
    </location>
</feature>